<dbReference type="AlphaFoldDB" id="A0A2H0YM53"/>
<protein>
    <submittedName>
        <fullName evidence="2">Uncharacterized protein</fullName>
    </submittedName>
</protein>
<comment type="similarity">
    <text evidence="1">Belongs to the UPF0235 family.</text>
</comment>
<gene>
    <name evidence="2" type="ORF">COT33_01425</name>
</gene>
<dbReference type="InterPro" id="IPR036591">
    <property type="entry name" value="YggU-like_sf"/>
</dbReference>
<reference evidence="3" key="1">
    <citation type="submission" date="2017-09" db="EMBL/GenBank/DDBJ databases">
        <title>Depth-based differentiation of microbial function through sediment-hosted aquifers and enrichment of novel symbionts in the deep terrestrial subsurface.</title>
        <authorList>
            <person name="Probst A.J."/>
            <person name="Ladd B."/>
            <person name="Jarett J.K."/>
            <person name="Geller-Mcgrath D.E."/>
            <person name="Sieber C.M.K."/>
            <person name="Emerson J.B."/>
            <person name="Anantharaman K."/>
            <person name="Thomas B.C."/>
            <person name="Malmstrom R."/>
            <person name="Stieglmeier M."/>
            <person name="Klingl A."/>
            <person name="Woyke T."/>
            <person name="Ryan C.M."/>
            <person name="Banfield J.F."/>
        </authorList>
    </citation>
    <scope>NUCLEOTIDE SEQUENCE [LARGE SCALE GENOMIC DNA]</scope>
</reference>
<sequence>MRIFVKAKPLAKEEKIVLQQVQDNPERSRRIEKVDEGHFVVWVKEPPKQGKANKAIIRKLAKYFHVSVYQVILKSGFSSKNKIFEIKL</sequence>
<evidence type="ECO:0000256" key="1">
    <source>
        <dbReference type="ARBA" id="ARBA00010364"/>
    </source>
</evidence>
<dbReference type="SMART" id="SM01152">
    <property type="entry name" value="DUF167"/>
    <property type="match status" value="1"/>
</dbReference>
<comment type="caution">
    <text evidence="2">The sequence shown here is derived from an EMBL/GenBank/DDBJ whole genome shotgun (WGS) entry which is preliminary data.</text>
</comment>
<name>A0A2H0YM53_9BACT</name>
<dbReference type="SUPFAM" id="SSF69786">
    <property type="entry name" value="YggU-like"/>
    <property type="match status" value="1"/>
</dbReference>
<dbReference type="InterPro" id="IPR003746">
    <property type="entry name" value="DUF167"/>
</dbReference>
<accession>A0A2H0YM53</accession>
<evidence type="ECO:0000313" key="2">
    <source>
        <dbReference type="EMBL" id="PIS39540.1"/>
    </source>
</evidence>
<proteinExistence type="inferred from homology"/>
<dbReference type="Proteomes" id="UP000230088">
    <property type="component" value="Unassembled WGS sequence"/>
</dbReference>
<dbReference type="Gene3D" id="3.30.1200.10">
    <property type="entry name" value="YggU-like"/>
    <property type="match status" value="1"/>
</dbReference>
<dbReference type="EMBL" id="PEYD01000026">
    <property type="protein sequence ID" value="PIS39540.1"/>
    <property type="molecule type" value="Genomic_DNA"/>
</dbReference>
<organism evidence="2 3">
    <name type="scientific">Candidatus Nealsonbacteria bacterium CG08_land_8_20_14_0_20_38_20</name>
    <dbReference type="NCBI Taxonomy" id="1974705"/>
    <lineage>
        <taxon>Bacteria</taxon>
        <taxon>Candidatus Nealsoniibacteriota</taxon>
    </lineage>
</organism>
<dbReference type="NCBIfam" id="TIGR00251">
    <property type="entry name" value="DUF167 family protein"/>
    <property type="match status" value="1"/>
</dbReference>
<dbReference type="Pfam" id="PF02594">
    <property type="entry name" value="DUF167"/>
    <property type="match status" value="1"/>
</dbReference>
<evidence type="ECO:0000313" key="3">
    <source>
        <dbReference type="Proteomes" id="UP000230088"/>
    </source>
</evidence>